<dbReference type="EMBL" id="JBHMCY010000006">
    <property type="protein sequence ID" value="MFB9462029.1"/>
    <property type="molecule type" value="Genomic_DNA"/>
</dbReference>
<reference evidence="1 2" key="1">
    <citation type="submission" date="2024-09" db="EMBL/GenBank/DDBJ databases">
        <authorList>
            <person name="Sun Q."/>
            <person name="Mori K."/>
        </authorList>
    </citation>
    <scope>NUCLEOTIDE SEQUENCE [LARGE SCALE GENOMIC DNA]</scope>
    <source>
        <strain evidence="1 2">JCM 6917</strain>
    </source>
</reference>
<dbReference type="RefSeq" id="WP_381342209.1">
    <property type="nucleotide sequence ID" value="NZ_JBHMCY010000006.1"/>
</dbReference>
<comment type="caution">
    <text evidence="1">The sequence shown here is derived from an EMBL/GenBank/DDBJ whole genome shotgun (WGS) entry which is preliminary data.</text>
</comment>
<protein>
    <submittedName>
        <fullName evidence="1">Uncharacterized protein</fullName>
    </submittedName>
</protein>
<dbReference type="Proteomes" id="UP001589709">
    <property type="component" value="Unassembled WGS sequence"/>
</dbReference>
<evidence type="ECO:0000313" key="1">
    <source>
        <dbReference type="EMBL" id="MFB9462029.1"/>
    </source>
</evidence>
<accession>A0ABV5MVK7</accession>
<name>A0ABV5MVK7_9ACTN</name>
<gene>
    <name evidence="1" type="ORF">ACFF45_04630</name>
</gene>
<keyword evidence="2" id="KW-1185">Reference proteome</keyword>
<proteinExistence type="predicted"/>
<sequence>MSERQEAPSVDEAPIDVEMIGDSTDTALVMRLGTTTRKDIDKRTPILIGHLQLLLSEELGADDDPTVRALFSQAYKLLDLKARPEPDAPTFASFFYMREVASLTRRFLWIYSQRSGTGVS</sequence>
<evidence type="ECO:0000313" key="2">
    <source>
        <dbReference type="Proteomes" id="UP001589709"/>
    </source>
</evidence>
<organism evidence="1 2">
    <name type="scientific">Streptomyces cinereospinus</name>
    <dbReference type="NCBI Taxonomy" id="285561"/>
    <lineage>
        <taxon>Bacteria</taxon>
        <taxon>Bacillati</taxon>
        <taxon>Actinomycetota</taxon>
        <taxon>Actinomycetes</taxon>
        <taxon>Kitasatosporales</taxon>
        <taxon>Streptomycetaceae</taxon>
        <taxon>Streptomyces</taxon>
    </lineage>
</organism>